<accession>A0A9P7KF74</accession>
<organism evidence="1 2">
    <name type="scientific">Asterophora parasitica</name>
    <dbReference type="NCBI Taxonomy" id="117018"/>
    <lineage>
        <taxon>Eukaryota</taxon>
        <taxon>Fungi</taxon>
        <taxon>Dikarya</taxon>
        <taxon>Basidiomycota</taxon>
        <taxon>Agaricomycotina</taxon>
        <taxon>Agaricomycetes</taxon>
        <taxon>Agaricomycetidae</taxon>
        <taxon>Agaricales</taxon>
        <taxon>Tricholomatineae</taxon>
        <taxon>Lyophyllaceae</taxon>
        <taxon>Asterophora</taxon>
    </lineage>
</organism>
<protein>
    <recommendedName>
        <fullName evidence="3">RRM domain-containing protein</fullName>
    </recommendedName>
</protein>
<sequence length="208" mass="23385">MNIGRRHITLTGVPNLTTPADIRRAVAKKLQGVENVEIDYNRFRPSGRALITLTRPEYLRDNLRELQKFTLCGIPVRSNGVHISDGVAERPRSRGNKGRAQAAERGAITGNGLHGHFPNAHRNVVMWGLPGRLEPKDLENALHDFKLAKSQKGEMTIVKVAIPHDRFSMFSRFLVTMSSVSEARRLVRQFHMTSWAGGKQLIRAQVLH</sequence>
<evidence type="ECO:0000313" key="2">
    <source>
        <dbReference type="Proteomes" id="UP000775547"/>
    </source>
</evidence>
<comment type="caution">
    <text evidence="1">The sequence shown here is derived from an EMBL/GenBank/DDBJ whole genome shotgun (WGS) entry which is preliminary data.</text>
</comment>
<dbReference type="EMBL" id="JABCKV010000012">
    <property type="protein sequence ID" value="KAG5647204.1"/>
    <property type="molecule type" value="Genomic_DNA"/>
</dbReference>
<gene>
    <name evidence="1" type="ORF">DXG03_001163</name>
</gene>
<dbReference type="AlphaFoldDB" id="A0A9P7KF74"/>
<proteinExistence type="predicted"/>
<evidence type="ECO:0000313" key="1">
    <source>
        <dbReference type="EMBL" id="KAG5647204.1"/>
    </source>
</evidence>
<reference evidence="1" key="2">
    <citation type="submission" date="2021-10" db="EMBL/GenBank/DDBJ databases">
        <title>Phylogenomics reveals ancestral predisposition of the termite-cultivated fungus Termitomyces towards a domesticated lifestyle.</title>
        <authorList>
            <person name="Auxier B."/>
            <person name="Grum-Grzhimaylo A."/>
            <person name="Cardenas M.E."/>
            <person name="Lodge J.D."/>
            <person name="Laessoe T."/>
            <person name="Pedersen O."/>
            <person name="Smith M.E."/>
            <person name="Kuyper T.W."/>
            <person name="Franco-Molano E.A."/>
            <person name="Baroni T.J."/>
            <person name="Aanen D.K."/>
        </authorList>
    </citation>
    <scope>NUCLEOTIDE SEQUENCE</scope>
    <source>
        <strain evidence="1">AP01</strain>
        <tissue evidence="1">Mycelium</tissue>
    </source>
</reference>
<dbReference type="OrthoDB" id="5541797at2759"/>
<name>A0A9P7KF74_9AGAR</name>
<keyword evidence="2" id="KW-1185">Reference proteome</keyword>
<evidence type="ECO:0008006" key="3">
    <source>
        <dbReference type="Google" id="ProtNLM"/>
    </source>
</evidence>
<reference evidence="1" key="1">
    <citation type="submission" date="2020-07" db="EMBL/GenBank/DDBJ databases">
        <authorList>
            <person name="Nieuwenhuis M."/>
            <person name="Van De Peppel L.J.J."/>
        </authorList>
    </citation>
    <scope>NUCLEOTIDE SEQUENCE</scope>
    <source>
        <strain evidence="1">AP01</strain>
        <tissue evidence="1">Mycelium</tissue>
    </source>
</reference>
<dbReference type="Proteomes" id="UP000775547">
    <property type="component" value="Unassembled WGS sequence"/>
</dbReference>